<dbReference type="EMBL" id="OZ023716">
    <property type="protein sequence ID" value="CAK9865049.1"/>
    <property type="molecule type" value="Genomic_DNA"/>
</dbReference>
<feature type="region of interest" description="Disordered" evidence="1">
    <location>
        <begin position="1"/>
        <end position="70"/>
    </location>
</feature>
<evidence type="ECO:0000256" key="1">
    <source>
        <dbReference type="SAM" id="MobiDB-lite"/>
    </source>
</evidence>
<gene>
    <name evidence="2" type="ORF">CSSPJE1EN2_LOCUS8044</name>
</gene>
<organism evidence="2 3">
    <name type="scientific">Sphagnum jensenii</name>
    <dbReference type="NCBI Taxonomy" id="128206"/>
    <lineage>
        <taxon>Eukaryota</taxon>
        <taxon>Viridiplantae</taxon>
        <taxon>Streptophyta</taxon>
        <taxon>Embryophyta</taxon>
        <taxon>Bryophyta</taxon>
        <taxon>Sphagnophytina</taxon>
        <taxon>Sphagnopsida</taxon>
        <taxon>Sphagnales</taxon>
        <taxon>Sphagnaceae</taxon>
        <taxon>Sphagnum</taxon>
    </lineage>
</organism>
<feature type="compositionally biased region" description="Basic and acidic residues" evidence="1">
    <location>
        <begin position="21"/>
        <end position="35"/>
    </location>
</feature>
<name>A0ABP1AR76_9BRYO</name>
<reference evidence="2" key="1">
    <citation type="submission" date="2024-03" db="EMBL/GenBank/DDBJ databases">
        <authorList>
            <consortium name="ELIXIR-Norway"/>
            <consortium name="Elixir Norway"/>
        </authorList>
    </citation>
    <scope>NUCLEOTIDE SEQUENCE</scope>
</reference>
<feature type="compositionally biased region" description="Polar residues" evidence="1">
    <location>
        <begin position="1"/>
        <end position="19"/>
    </location>
</feature>
<evidence type="ECO:0000313" key="3">
    <source>
        <dbReference type="Proteomes" id="UP001497522"/>
    </source>
</evidence>
<keyword evidence="3" id="KW-1185">Reference proteome</keyword>
<sequence>MEPVRTSTPATNTPSSWFASKSDDVPGKTQNERKPLLLLRLQSAQTATAQQQQERTHNSPRTPLLSPPCPQFRHVPPPVVCGPAFAATSLGFAMPVTDWLDKKNISI</sequence>
<proteinExistence type="predicted"/>
<protein>
    <submittedName>
        <fullName evidence="2">Uncharacterized protein</fullName>
    </submittedName>
</protein>
<dbReference type="Proteomes" id="UP001497522">
    <property type="component" value="Chromosome 15"/>
</dbReference>
<feature type="compositionally biased region" description="Low complexity" evidence="1">
    <location>
        <begin position="36"/>
        <end position="53"/>
    </location>
</feature>
<accession>A0ABP1AR76</accession>
<evidence type="ECO:0000313" key="2">
    <source>
        <dbReference type="EMBL" id="CAK9865049.1"/>
    </source>
</evidence>